<dbReference type="EMBL" id="AP014962">
    <property type="protein sequence ID" value="BAS97753.1"/>
    <property type="molecule type" value="Genomic_DNA"/>
</dbReference>
<organism evidence="2 3">
    <name type="scientific">Oryza sativa subsp. japonica</name>
    <name type="common">Rice</name>
    <dbReference type="NCBI Taxonomy" id="39947"/>
    <lineage>
        <taxon>Eukaryota</taxon>
        <taxon>Viridiplantae</taxon>
        <taxon>Streptophyta</taxon>
        <taxon>Embryophyta</taxon>
        <taxon>Tracheophyta</taxon>
        <taxon>Spermatophyta</taxon>
        <taxon>Magnoliopsida</taxon>
        <taxon>Liliopsida</taxon>
        <taxon>Poales</taxon>
        <taxon>Poaceae</taxon>
        <taxon>BOP clade</taxon>
        <taxon>Oryzoideae</taxon>
        <taxon>Oryzeae</taxon>
        <taxon>Oryzinae</taxon>
        <taxon>Oryza</taxon>
        <taxon>Oryza sativa</taxon>
    </lineage>
</organism>
<sequence length="210" mass="23290">VVAVLPRRAHLPELLGERRLQRRVDVGALGEAVDAVGEHEAVGAADGVRAGEHDEVLLRQAALDEELRHPRDLVAGRRHVPRQVVHVGAQAVHPPRRHFVEGDPRGHGGVARREREDVRARHGARAHGLHGGLGHVQRPQPVEGEAVRRRFLLRDVAGRRLVEEDGRCYTVTKQSWKKMRMMPAAMVRSKPISEVTTSRTASSADGHVWL</sequence>
<dbReference type="PaxDb" id="39947-A0A0N7KM40"/>
<evidence type="ECO:0000313" key="2">
    <source>
        <dbReference type="EMBL" id="BAS97753.1"/>
    </source>
</evidence>
<name>A0A0N7KM40_ORYSJ</name>
<accession>A0A0N7KM40</accession>
<dbReference type="InParanoid" id="A0A0N7KM40"/>
<dbReference type="Gramene" id="Os06t0472950-00">
    <property type="protein sequence ID" value="Os06t0472950-00"/>
    <property type="gene ID" value="Os06g0472950"/>
</dbReference>
<dbReference type="AlphaFoldDB" id="A0A0N7KM40"/>
<feature type="compositionally biased region" description="Polar residues" evidence="1">
    <location>
        <begin position="194"/>
        <end position="203"/>
    </location>
</feature>
<feature type="region of interest" description="Disordered" evidence="1">
    <location>
        <begin position="190"/>
        <end position="210"/>
    </location>
</feature>
<keyword evidence="3" id="KW-1185">Reference proteome</keyword>
<feature type="non-terminal residue" evidence="2">
    <location>
        <position position="210"/>
    </location>
</feature>
<evidence type="ECO:0000313" key="3">
    <source>
        <dbReference type="Proteomes" id="UP000059680"/>
    </source>
</evidence>
<reference evidence="2 3" key="2">
    <citation type="journal article" date="2013" name="Plant Cell Physiol.">
        <title>Rice Annotation Project Database (RAP-DB): an integrative and interactive database for rice genomics.</title>
        <authorList>
            <person name="Sakai H."/>
            <person name="Lee S.S."/>
            <person name="Tanaka T."/>
            <person name="Numa H."/>
            <person name="Kim J."/>
            <person name="Kawahara Y."/>
            <person name="Wakimoto H."/>
            <person name="Yang C.C."/>
            <person name="Iwamoto M."/>
            <person name="Abe T."/>
            <person name="Yamada Y."/>
            <person name="Muto A."/>
            <person name="Inokuchi H."/>
            <person name="Ikemura T."/>
            <person name="Matsumoto T."/>
            <person name="Sasaki T."/>
            <person name="Itoh T."/>
        </authorList>
    </citation>
    <scope>NUCLEOTIDE SEQUENCE [LARGE SCALE GENOMIC DNA]</scope>
    <source>
        <strain evidence="3">cv. Nipponbare</strain>
    </source>
</reference>
<gene>
    <name evidence="2" type="ordered locus">Os06g0472950</name>
    <name evidence="2" type="ORF">OSNPB_060472950</name>
</gene>
<protein>
    <submittedName>
        <fullName evidence="2">Os06g0472950 protein</fullName>
    </submittedName>
</protein>
<dbReference type="Proteomes" id="UP000059680">
    <property type="component" value="Chromosome 6"/>
</dbReference>
<reference evidence="3" key="1">
    <citation type="journal article" date="2005" name="Nature">
        <title>The map-based sequence of the rice genome.</title>
        <authorList>
            <consortium name="International rice genome sequencing project (IRGSP)"/>
            <person name="Matsumoto T."/>
            <person name="Wu J."/>
            <person name="Kanamori H."/>
            <person name="Katayose Y."/>
            <person name="Fujisawa M."/>
            <person name="Namiki N."/>
            <person name="Mizuno H."/>
            <person name="Yamamoto K."/>
            <person name="Antonio B.A."/>
            <person name="Baba T."/>
            <person name="Sakata K."/>
            <person name="Nagamura Y."/>
            <person name="Aoki H."/>
            <person name="Arikawa K."/>
            <person name="Arita K."/>
            <person name="Bito T."/>
            <person name="Chiden Y."/>
            <person name="Fujitsuka N."/>
            <person name="Fukunaka R."/>
            <person name="Hamada M."/>
            <person name="Harada C."/>
            <person name="Hayashi A."/>
            <person name="Hijishita S."/>
            <person name="Honda M."/>
            <person name="Hosokawa S."/>
            <person name="Ichikawa Y."/>
            <person name="Idonuma A."/>
            <person name="Iijima M."/>
            <person name="Ikeda M."/>
            <person name="Ikeno M."/>
            <person name="Ito K."/>
            <person name="Ito S."/>
            <person name="Ito T."/>
            <person name="Ito Y."/>
            <person name="Ito Y."/>
            <person name="Iwabuchi A."/>
            <person name="Kamiya K."/>
            <person name="Karasawa W."/>
            <person name="Kurita K."/>
            <person name="Katagiri S."/>
            <person name="Kikuta A."/>
            <person name="Kobayashi H."/>
            <person name="Kobayashi N."/>
            <person name="Machita K."/>
            <person name="Maehara T."/>
            <person name="Masukawa M."/>
            <person name="Mizubayashi T."/>
            <person name="Mukai Y."/>
            <person name="Nagasaki H."/>
            <person name="Nagata Y."/>
            <person name="Naito S."/>
            <person name="Nakashima M."/>
            <person name="Nakama Y."/>
            <person name="Nakamichi Y."/>
            <person name="Nakamura M."/>
            <person name="Meguro A."/>
            <person name="Negishi M."/>
            <person name="Ohta I."/>
            <person name="Ohta T."/>
            <person name="Okamoto M."/>
            <person name="Ono N."/>
            <person name="Saji S."/>
            <person name="Sakaguchi M."/>
            <person name="Sakai K."/>
            <person name="Shibata M."/>
            <person name="Shimokawa T."/>
            <person name="Song J."/>
            <person name="Takazaki Y."/>
            <person name="Terasawa K."/>
            <person name="Tsugane M."/>
            <person name="Tsuji K."/>
            <person name="Ueda S."/>
            <person name="Waki K."/>
            <person name="Yamagata H."/>
            <person name="Yamamoto M."/>
            <person name="Yamamoto S."/>
            <person name="Yamane H."/>
            <person name="Yoshiki S."/>
            <person name="Yoshihara R."/>
            <person name="Yukawa K."/>
            <person name="Zhong H."/>
            <person name="Yano M."/>
            <person name="Yuan Q."/>
            <person name="Ouyang S."/>
            <person name="Liu J."/>
            <person name="Jones K.M."/>
            <person name="Gansberger K."/>
            <person name="Moffat K."/>
            <person name="Hill J."/>
            <person name="Bera J."/>
            <person name="Fadrosh D."/>
            <person name="Jin S."/>
            <person name="Johri S."/>
            <person name="Kim M."/>
            <person name="Overton L."/>
            <person name="Reardon M."/>
            <person name="Tsitrin T."/>
            <person name="Vuong H."/>
            <person name="Weaver B."/>
            <person name="Ciecko A."/>
            <person name="Tallon L."/>
            <person name="Jackson J."/>
            <person name="Pai G."/>
            <person name="Aken S.V."/>
            <person name="Utterback T."/>
            <person name="Reidmuller S."/>
            <person name="Feldblyum T."/>
            <person name="Hsiao J."/>
            <person name="Zismann V."/>
            <person name="Iobst S."/>
            <person name="de Vazeille A.R."/>
            <person name="Buell C.R."/>
            <person name="Ying K."/>
            <person name="Li Y."/>
            <person name="Lu T."/>
            <person name="Huang Y."/>
            <person name="Zhao Q."/>
            <person name="Feng Q."/>
            <person name="Zhang L."/>
            <person name="Zhu J."/>
            <person name="Weng Q."/>
            <person name="Mu J."/>
            <person name="Lu Y."/>
            <person name="Fan D."/>
            <person name="Liu Y."/>
            <person name="Guan J."/>
            <person name="Zhang Y."/>
            <person name="Yu S."/>
            <person name="Liu X."/>
            <person name="Zhang Y."/>
            <person name="Hong G."/>
            <person name="Han B."/>
            <person name="Choisne N."/>
            <person name="Demange N."/>
            <person name="Orjeda G."/>
            <person name="Samain S."/>
            <person name="Cattolico L."/>
            <person name="Pelletier E."/>
            <person name="Couloux A."/>
            <person name="Segurens B."/>
            <person name="Wincker P."/>
            <person name="D'Hont A."/>
            <person name="Scarpelli C."/>
            <person name="Weissenbach J."/>
            <person name="Salanoubat M."/>
            <person name="Quetier F."/>
            <person name="Yu Y."/>
            <person name="Kim H.R."/>
            <person name="Rambo T."/>
            <person name="Currie J."/>
            <person name="Collura K."/>
            <person name="Luo M."/>
            <person name="Yang T."/>
            <person name="Ammiraju J.S.S."/>
            <person name="Engler F."/>
            <person name="Soderlund C."/>
            <person name="Wing R.A."/>
            <person name="Palmer L.E."/>
            <person name="de la Bastide M."/>
            <person name="Spiegel L."/>
            <person name="Nascimento L."/>
            <person name="Zutavern T."/>
            <person name="O'Shaughnessy A."/>
            <person name="Dike S."/>
            <person name="Dedhia N."/>
            <person name="Preston R."/>
            <person name="Balija V."/>
            <person name="McCombie W.R."/>
            <person name="Chow T."/>
            <person name="Chen H."/>
            <person name="Chung M."/>
            <person name="Chen C."/>
            <person name="Shaw J."/>
            <person name="Wu H."/>
            <person name="Hsiao K."/>
            <person name="Chao Y."/>
            <person name="Chu M."/>
            <person name="Cheng C."/>
            <person name="Hour A."/>
            <person name="Lee P."/>
            <person name="Lin S."/>
            <person name="Lin Y."/>
            <person name="Liou J."/>
            <person name="Liu S."/>
            <person name="Hsing Y."/>
            <person name="Raghuvanshi S."/>
            <person name="Mohanty A."/>
            <person name="Bharti A.K."/>
            <person name="Gaur A."/>
            <person name="Gupta V."/>
            <person name="Kumar D."/>
            <person name="Ravi V."/>
            <person name="Vij S."/>
            <person name="Kapur A."/>
            <person name="Khurana P."/>
            <person name="Khurana P."/>
            <person name="Khurana J.P."/>
            <person name="Tyagi A.K."/>
            <person name="Gaikwad K."/>
            <person name="Singh A."/>
            <person name="Dalal V."/>
            <person name="Srivastava S."/>
            <person name="Dixit A."/>
            <person name="Pal A.K."/>
            <person name="Ghazi I.A."/>
            <person name="Yadav M."/>
            <person name="Pandit A."/>
            <person name="Bhargava A."/>
            <person name="Sureshbabu K."/>
            <person name="Batra K."/>
            <person name="Sharma T.R."/>
            <person name="Mohapatra T."/>
            <person name="Singh N.K."/>
            <person name="Messing J."/>
            <person name="Nelson A.B."/>
            <person name="Fuks G."/>
            <person name="Kavchok S."/>
            <person name="Keizer G."/>
            <person name="Linton E."/>
            <person name="Llaca V."/>
            <person name="Song R."/>
            <person name="Tanyolac B."/>
            <person name="Young S."/>
            <person name="Ho-Il K."/>
            <person name="Hahn J.H."/>
            <person name="Sangsakoo G."/>
            <person name="Vanavichit A."/>
            <person name="de Mattos Luiz.A.T."/>
            <person name="Zimmer P.D."/>
            <person name="Malone G."/>
            <person name="Dellagostin O."/>
            <person name="de Oliveira A.C."/>
            <person name="Bevan M."/>
            <person name="Bancroft I."/>
            <person name="Minx P."/>
            <person name="Cordum H."/>
            <person name="Wilson R."/>
            <person name="Cheng Z."/>
            <person name="Jin W."/>
            <person name="Jiang J."/>
            <person name="Leong S.A."/>
            <person name="Iwama H."/>
            <person name="Gojobori T."/>
            <person name="Itoh T."/>
            <person name="Niimura Y."/>
            <person name="Fujii Y."/>
            <person name="Habara T."/>
            <person name="Sakai H."/>
            <person name="Sato Y."/>
            <person name="Wilson G."/>
            <person name="Kumar K."/>
            <person name="McCouch S."/>
            <person name="Juretic N."/>
            <person name="Hoen D."/>
            <person name="Wright S."/>
            <person name="Bruskiewich R."/>
            <person name="Bureau T."/>
            <person name="Miyao A."/>
            <person name="Hirochika H."/>
            <person name="Nishikawa T."/>
            <person name="Kadowaki K."/>
            <person name="Sugiura M."/>
            <person name="Burr B."/>
            <person name="Sasaki T."/>
        </authorList>
    </citation>
    <scope>NUCLEOTIDE SEQUENCE [LARGE SCALE GENOMIC DNA]</scope>
    <source>
        <strain evidence="3">cv. Nipponbare</strain>
    </source>
</reference>
<proteinExistence type="predicted"/>
<reference evidence="2 3" key="3">
    <citation type="journal article" date="2013" name="Rice">
        <title>Improvement of the Oryza sativa Nipponbare reference genome using next generation sequence and optical map data.</title>
        <authorList>
            <person name="Kawahara Y."/>
            <person name="de la Bastide M."/>
            <person name="Hamilton J.P."/>
            <person name="Kanamori H."/>
            <person name="McCombie W.R."/>
            <person name="Ouyang S."/>
            <person name="Schwartz D.C."/>
            <person name="Tanaka T."/>
            <person name="Wu J."/>
            <person name="Zhou S."/>
            <person name="Childs K.L."/>
            <person name="Davidson R.M."/>
            <person name="Lin H."/>
            <person name="Quesada-Ocampo L."/>
            <person name="Vaillancourt B."/>
            <person name="Sakai H."/>
            <person name="Lee S.S."/>
            <person name="Kim J."/>
            <person name="Numa H."/>
            <person name="Itoh T."/>
            <person name="Buell C.R."/>
            <person name="Matsumoto T."/>
        </authorList>
    </citation>
    <scope>NUCLEOTIDE SEQUENCE [LARGE SCALE GENOMIC DNA]</scope>
    <source>
        <strain evidence="3">cv. Nipponbare</strain>
    </source>
</reference>
<evidence type="ECO:0000256" key="1">
    <source>
        <dbReference type="SAM" id="MobiDB-lite"/>
    </source>
</evidence>